<reference evidence="6" key="1">
    <citation type="submission" date="2020-10" db="EMBL/GenBank/DDBJ databases">
        <title>Genome Sequence of Monilinia vaccinii-corymbosi Sheds Light on Mummy Berry Disease Infection of Blueberry and Mating Type.</title>
        <authorList>
            <person name="Yow A.G."/>
            <person name="Zhang Y."/>
            <person name="Bansal K."/>
            <person name="Eacker S.M."/>
            <person name="Sullivan S."/>
            <person name="Liachko I."/>
            <person name="Cubeta M.A."/>
            <person name="Rollins J.A."/>
            <person name="Ashrafi H."/>
        </authorList>
    </citation>
    <scope>NUCLEOTIDE SEQUENCE</scope>
    <source>
        <strain evidence="6">RL-1</strain>
    </source>
</reference>
<sequence>MLIFMLIFSDIDIAIDIYTNINIVHHISQFEDFHLDLSRASKIFFCINCKSCNNHNNNDYDNHNQSKSRPKYHNEEMLPRTIFRYGATRLASTGSRSLLASTGPRSWTASKPLALAASKGRMGSTATPGARFMQGDWICGDCGYHNFAHKTVCPCDTKLSAAIGPYSHVVKTPSAIYVSGQLPMDFEGNLVEGTIGQKTKAVLQNLSEVLSAAGSSLDKVVKVQVFLTDMEDFAEMNMEYENWLTHKPARSCVAVKELPKGVSIEIECIAAP</sequence>
<gene>
    <name evidence="6" type="ORF">DSL72_006071</name>
</gene>
<dbReference type="InterPro" id="IPR019897">
    <property type="entry name" value="RidA_CS"/>
</dbReference>
<comment type="similarity">
    <text evidence="1">Belongs to the RutC family.</text>
</comment>
<keyword evidence="7" id="KW-1185">Reference proteome</keyword>
<dbReference type="PROSITE" id="PS01094">
    <property type="entry name" value="UPF0076"/>
    <property type="match status" value="1"/>
</dbReference>
<dbReference type="Gene3D" id="3.30.1330.40">
    <property type="entry name" value="RutC-like"/>
    <property type="match status" value="1"/>
</dbReference>
<dbReference type="SMART" id="SM00547">
    <property type="entry name" value="ZnF_RBZ"/>
    <property type="match status" value="1"/>
</dbReference>
<dbReference type="InterPro" id="IPR006175">
    <property type="entry name" value="YjgF/YER057c/UK114"/>
</dbReference>
<evidence type="ECO:0000259" key="5">
    <source>
        <dbReference type="SMART" id="SM00547"/>
    </source>
</evidence>
<evidence type="ECO:0000256" key="1">
    <source>
        <dbReference type="ARBA" id="ARBA00010552"/>
    </source>
</evidence>
<dbReference type="SUPFAM" id="SSF90209">
    <property type="entry name" value="Ran binding protein zinc finger-like"/>
    <property type="match status" value="1"/>
</dbReference>
<dbReference type="GO" id="GO:0005739">
    <property type="term" value="C:mitochondrion"/>
    <property type="evidence" value="ECO:0007669"/>
    <property type="project" value="UniProtKB-ARBA"/>
</dbReference>
<dbReference type="GO" id="GO:0008270">
    <property type="term" value="F:zinc ion binding"/>
    <property type="evidence" value="ECO:0007669"/>
    <property type="project" value="UniProtKB-KW"/>
</dbReference>
<dbReference type="NCBIfam" id="TIGR00004">
    <property type="entry name" value="Rid family detoxifying hydrolase"/>
    <property type="match status" value="1"/>
</dbReference>
<dbReference type="PANTHER" id="PTHR11803">
    <property type="entry name" value="2-IMINOBUTANOATE/2-IMINOPROPANOATE DEAMINASE RIDA"/>
    <property type="match status" value="1"/>
</dbReference>
<feature type="domain" description="RanBP2-type" evidence="5">
    <location>
        <begin position="135"/>
        <end position="158"/>
    </location>
</feature>
<evidence type="ECO:0000256" key="3">
    <source>
        <dbReference type="ARBA" id="ARBA00022771"/>
    </source>
</evidence>
<keyword evidence="2" id="KW-0479">Metal-binding</keyword>
<proteinExistence type="inferred from homology"/>
<dbReference type="Proteomes" id="UP000672032">
    <property type="component" value="Chromosome 4"/>
</dbReference>
<organism evidence="6 7">
    <name type="scientific">Monilinia vaccinii-corymbosi</name>
    <dbReference type="NCBI Taxonomy" id="61207"/>
    <lineage>
        <taxon>Eukaryota</taxon>
        <taxon>Fungi</taxon>
        <taxon>Dikarya</taxon>
        <taxon>Ascomycota</taxon>
        <taxon>Pezizomycotina</taxon>
        <taxon>Leotiomycetes</taxon>
        <taxon>Helotiales</taxon>
        <taxon>Sclerotiniaceae</taxon>
        <taxon>Monilinia</taxon>
    </lineage>
</organism>
<dbReference type="Pfam" id="PF01042">
    <property type="entry name" value="Ribonuc_L-PSP"/>
    <property type="match status" value="1"/>
</dbReference>
<evidence type="ECO:0000313" key="7">
    <source>
        <dbReference type="Proteomes" id="UP000672032"/>
    </source>
</evidence>
<keyword evidence="3" id="KW-0863">Zinc-finger</keyword>
<evidence type="ECO:0000313" key="6">
    <source>
        <dbReference type="EMBL" id="QSZ34477.1"/>
    </source>
</evidence>
<dbReference type="CDD" id="cd00448">
    <property type="entry name" value="YjgF_YER057c_UK114_family"/>
    <property type="match status" value="1"/>
</dbReference>
<dbReference type="GO" id="GO:0005829">
    <property type="term" value="C:cytosol"/>
    <property type="evidence" value="ECO:0007669"/>
    <property type="project" value="TreeGrafter"/>
</dbReference>
<dbReference type="FunFam" id="3.30.1330.40:FF:000001">
    <property type="entry name" value="L-PSP family endoribonuclease"/>
    <property type="match status" value="1"/>
</dbReference>
<dbReference type="EMBL" id="CP063408">
    <property type="protein sequence ID" value="QSZ34477.1"/>
    <property type="molecule type" value="Genomic_DNA"/>
</dbReference>
<name>A0A8A3PGQ8_9HELO</name>
<dbReference type="Gene3D" id="4.10.1060.10">
    <property type="entry name" value="Zinc finger, RanBP2-type"/>
    <property type="match status" value="1"/>
</dbReference>
<accession>A0A8A3PGQ8</accession>
<keyword evidence="4" id="KW-0862">Zinc</keyword>
<dbReference type="OrthoDB" id="309640at2759"/>
<dbReference type="AlphaFoldDB" id="A0A8A3PGQ8"/>
<dbReference type="InterPro" id="IPR001876">
    <property type="entry name" value="Znf_RanBP2"/>
</dbReference>
<dbReference type="SUPFAM" id="SSF55298">
    <property type="entry name" value="YjgF-like"/>
    <property type="match status" value="1"/>
</dbReference>
<dbReference type="InterPro" id="IPR035959">
    <property type="entry name" value="RutC-like_sf"/>
</dbReference>
<dbReference type="InterPro" id="IPR036443">
    <property type="entry name" value="Znf_RanBP2_sf"/>
</dbReference>
<dbReference type="GO" id="GO:0019239">
    <property type="term" value="F:deaminase activity"/>
    <property type="evidence" value="ECO:0007669"/>
    <property type="project" value="TreeGrafter"/>
</dbReference>
<dbReference type="PANTHER" id="PTHR11803:SF58">
    <property type="entry name" value="PROTEIN HMF1-RELATED"/>
    <property type="match status" value="1"/>
</dbReference>
<dbReference type="InterPro" id="IPR006056">
    <property type="entry name" value="RidA"/>
</dbReference>
<evidence type="ECO:0000256" key="2">
    <source>
        <dbReference type="ARBA" id="ARBA00022723"/>
    </source>
</evidence>
<evidence type="ECO:0000256" key="4">
    <source>
        <dbReference type="ARBA" id="ARBA00022833"/>
    </source>
</evidence>
<protein>
    <recommendedName>
        <fullName evidence="5">RanBP2-type domain-containing protein</fullName>
    </recommendedName>
</protein>